<dbReference type="RefSeq" id="WP_014265145.1">
    <property type="nucleotide sequence ID" value="NC_016631.1"/>
</dbReference>
<dbReference type="PROSITE" id="PS00108">
    <property type="entry name" value="PROTEIN_KINASE_ST"/>
    <property type="match status" value="1"/>
</dbReference>
<dbReference type="SUPFAM" id="SSF56112">
    <property type="entry name" value="Protein kinase-like (PK-like)"/>
    <property type="match status" value="1"/>
</dbReference>
<dbReference type="PANTHER" id="PTHR43289">
    <property type="entry name" value="MITOGEN-ACTIVATED PROTEIN KINASE KINASE KINASE 20-RELATED"/>
    <property type="match status" value="1"/>
</dbReference>
<evidence type="ECO:0000313" key="8">
    <source>
        <dbReference type="Proteomes" id="UP000007113"/>
    </source>
</evidence>
<dbReference type="SMART" id="SM00220">
    <property type="entry name" value="S_TKc"/>
    <property type="match status" value="1"/>
</dbReference>
<feature type="binding site" evidence="5">
    <location>
        <position position="44"/>
    </location>
    <ligand>
        <name>ATP</name>
        <dbReference type="ChEBI" id="CHEBI:30616"/>
    </ligand>
</feature>
<sequence length="1602" mass="176698">MFFAEATPKKTKRRYELKEKLGEGGMGAVWRAFDTVLEIDVAMKVLLDVHDPNALRLFYEECEKQANLAHPNIVEIRDKGVLEDGSVRTPYIVMPLLRGMTLAALIRSNKHPLSTERCFDIIMQSSRGLQAAHDAGLLHRDIKPSNLFVLEDDSVKLLDFGVAHRLDLSITIGRTGTLLYMSPEQLAMKGLTRSSDVFSLGVVCYEVLTRRQPFLASSEDGVAEAIRSHHPPLPNSFNSEVSEAVSQVVCKAMAKNPAHRFASMREFSDALRRAQYDSSFTVFEPSRFEPRLAKVRTEFEEGNLQYAQELTEELLSEGYLVDALLALDTRVKAAVKQKTIERLMESARERKQDGEYRLALQRVSEVLDLESHHIEALVLRHEIETSRTEADILEWLKLGQQHLEKLHFSHAKQAAQRVLEAQPAEERALELLAQIERREHEVQRMREQKQAAYAVALEAEARNEITAALSNMRIVLELEKQAPDPSTPAQLATYESFYNKLHAEHEAIAASYAEAKQALERGDFALVDQLCDGFLTRMPQHTLFKALKFDVEERRRRAVSQRLLEVEEAIENEADLGKRVEMLEEAVSQNPGVSEFSRLLESNRQKLSLVEGIVNRARGLETRELYGEALVQWETLETIHPNFPRLQFEIQNLRLRRQLSERMQQKSRRLAEITGAAERGDLDESLRLLEQALDNLPDDSDLLELRPHLRQQRELAVRVEQLLADGRRAMGQGNIDLGLECLRAAYDLGSKVKHARTELVEGLLIAARASQDRPREACGYLEEILTLEPGNHAATGFLRFLQEQEEHTETDEALAQAQRLRTARDLSGAMDVLNHALVRYPQSTRLKQFLQNLDASRSERRGRDLNVLRRKRLEADSISDKKQLYATAASAEQIANSYQEDEEFQAESRMLKARLQTIVDVEPASPVTAPSPVLPVKPKAFVTPPVPARRSLLIVGAACASVVFLASLGLWAAHHKSSPKAQAPPIPASPSMVSVTIDAEPSGTMIRSGGKLLGVAGSGLNVSLPAGETTLDADLPGYVSQTQQIQLVPGSGTKIQFKLVPLADVFEVTGHGEMQLDGEKALAVYDAATPITLSAGEHTLTWKDADGSSVRLHMQVDPKGAATFSGWGDGQRAMAVSLIDGKAQVFAEKGSPVLLDGTHSGKLREDSLDLDLPYGRHSLYVGTYDQGVLAHLDSKPGRQLLVAFGGSNHPASLTDSASLKAVSDVDGVNVKLMRGRKMMQQGVIAGGHLDMNNLSAGKYVVIATLAGMATPFSQSIEVKPQQQMTLTLPFHKALGMIKAHAPTGAQITLDGVAAGQTGQDGTLLIDKVVQGSHSVVASIHGASLRQDVVIDDKNVAAVRDVYLEPAASTNGVLALQLTPAEAQVAVFGNNQKVPVSGNRFEVPAGRYRIEVSAFGYAPRAITIEVAANQTLPVSVTLAPANPLAGGPTLNGWDTAQWSLNPKTHTLTHGTTDIGFYAARPELGTYVFSGVLSRSLLLVWQKAQWVVGYHDPENYLLFTLSRDSLTVTSIIDGKKASAEQFPMHNKNTYQVMLHVGSDEISLSMWDGERWNAVHTWKAIKQDLNNGGFGFKEDVTLTGFSYSR</sequence>
<dbReference type="InterPro" id="IPR017441">
    <property type="entry name" value="Protein_kinase_ATP_BS"/>
</dbReference>
<dbReference type="GO" id="GO:0004674">
    <property type="term" value="F:protein serine/threonine kinase activity"/>
    <property type="evidence" value="ECO:0007669"/>
    <property type="project" value="UniProtKB-KW"/>
</dbReference>
<dbReference type="InterPro" id="IPR000719">
    <property type="entry name" value="Prot_kinase_dom"/>
</dbReference>
<keyword evidence="1" id="KW-0808">Transferase</keyword>
<keyword evidence="2 5" id="KW-0547">Nucleotide-binding</keyword>
<evidence type="ECO:0000259" key="6">
    <source>
        <dbReference type="PROSITE" id="PS50011"/>
    </source>
</evidence>
<dbReference type="Pfam" id="PF00069">
    <property type="entry name" value="Pkinase"/>
    <property type="match status" value="1"/>
</dbReference>
<dbReference type="CDD" id="cd14014">
    <property type="entry name" value="STKc_PknB_like"/>
    <property type="match status" value="1"/>
</dbReference>
<dbReference type="OrthoDB" id="97776at2"/>
<dbReference type="eggNOG" id="COG0515">
    <property type="taxonomic scope" value="Bacteria"/>
</dbReference>
<gene>
    <name evidence="7" type="ordered locus">AciX8_1935</name>
</gene>
<keyword evidence="7" id="KW-0723">Serine/threonine-protein kinase</keyword>
<keyword evidence="4 5" id="KW-0067">ATP-binding</keyword>
<accession>G8NS58</accession>
<evidence type="ECO:0000313" key="7">
    <source>
        <dbReference type="EMBL" id="AEU36266.1"/>
    </source>
</evidence>
<feature type="domain" description="Protein kinase" evidence="6">
    <location>
        <begin position="15"/>
        <end position="272"/>
    </location>
</feature>
<reference evidence="7 8" key="1">
    <citation type="submission" date="2011-11" db="EMBL/GenBank/DDBJ databases">
        <title>Complete sequence of Granulicella mallensis MP5ACTX8.</title>
        <authorList>
            <consortium name="US DOE Joint Genome Institute"/>
            <person name="Lucas S."/>
            <person name="Copeland A."/>
            <person name="Lapidus A."/>
            <person name="Cheng J.-F."/>
            <person name="Goodwin L."/>
            <person name="Pitluck S."/>
            <person name="Peters L."/>
            <person name="Lu M."/>
            <person name="Detter J.C."/>
            <person name="Han C."/>
            <person name="Tapia R."/>
            <person name="Land M."/>
            <person name="Hauser L."/>
            <person name="Kyrpides N."/>
            <person name="Ivanova N."/>
            <person name="Mikhailova N."/>
            <person name="Pagani I."/>
            <person name="Rawat S."/>
            <person name="Mannisto M."/>
            <person name="Haggblom M."/>
            <person name="Woyke T."/>
        </authorList>
    </citation>
    <scope>NUCLEOTIDE SEQUENCE [LARGE SCALE GENOMIC DNA]</scope>
    <source>
        <strain evidence="8">ATCC BAA-1857 / DSM 23137 / MP5ACTX8</strain>
    </source>
</reference>
<organism evidence="7 8">
    <name type="scientific">Granulicella mallensis (strain ATCC BAA-1857 / DSM 23137 / MP5ACTX8)</name>
    <dbReference type="NCBI Taxonomy" id="682795"/>
    <lineage>
        <taxon>Bacteria</taxon>
        <taxon>Pseudomonadati</taxon>
        <taxon>Acidobacteriota</taxon>
        <taxon>Terriglobia</taxon>
        <taxon>Terriglobales</taxon>
        <taxon>Acidobacteriaceae</taxon>
        <taxon>Granulicella</taxon>
    </lineage>
</organism>
<evidence type="ECO:0000256" key="4">
    <source>
        <dbReference type="ARBA" id="ARBA00022840"/>
    </source>
</evidence>
<dbReference type="EMBL" id="CP003130">
    <property type="protein sequence ID" value="AEU36266.1"/>
    <property type="molecule type" value="Genomic_DNA"/>
</dbReference>
<evidence type="ECO:0000256" key="2">
    <source>
        <dbReference type="ARBA" id="ARBA00022741"/>
    </source>
</evidence>
<dbReference type="SUPFAM" id="SSF49464">
    <property type="entry name" value="Carboxypeptidase regulatory domain-like"/>
    <property type="match status" value="1"/>
</dbReference>
<dbReference type="Proteomes" id="UP000007113">
    <property type="component" value="Chromosome"/>
</dbReference>
<dbReference type="InterPro" id="IPR011990">
    <property type="entry name" value="TPR-like_helical_dom_sf"/>
</dbReference>
<dbReference type="PROSITE" id="PS50011">
    <property type="entry name" value="PROTEIN_KINASE_DOM"/>
    <property type="match status" value="1"/>
</dbReference>
<dbReference type="PANTHER" id="PTHR43289:SF34">
    <property type="entry name" value="SERINE_THREONINE-PROTEIN KINASE YBDM-RELATED"/>
    <property type="match status" value="1"/>
</dbReference>
<dbReference type="HOGENOM" id="CLU_244228_0_0_0"/>
<dbReference type="GO" id="GO:0005524">
    <property type="term" value="F:ATP binding"/>
    <property type="evidence" value="ECO:0007669"/>
    <property type="project" value="UniProtKB-UniRule"/>
</dbReference>
<dbReference type="InterPro" id="IPR008271">
    <property type="entry name" value="Ser/Thr_kinase_AS"/>
</dbReference>
<name>G8NS58_GRAMM</name>
<proteinExistence type="predicted"/>
<evidence type="ECO:0000256" key="3">
    <source>
        <dbReference type="ARBA" id="ARBA00022777"/>
    </source>
</evidence>
<dbReference type="PROSITE" id="PS00107">
    <property type="entry name" value="PROTEIN_KINASE_ATP"/>
    <property type="match status" value="1"/>
</dbReference>
<dbReference type="STRING" id="682795.AciX8_1935"/>
<evidence type="ECO:0000256" key="5">
    <source>
        <dbReference type="PROSITE-ProRule" id="PRU10141"/>
    </source>
</evidence>
<dbReference type="SUPFAM" id="SSF48452">
    <property type="entry name" value="TPR-like"/>
    <property type="match status" value="1"/>
</dbReference>
<protein>
    <submittedName>
        <fullName evidence="7">Serine/threonine protein kinase</fullName>
    </submittedName>
</protein>
<keyword evidence="3 7" id="KW-0418">Kinase</keyword>
<dbReference type="Gene3D" id="3.30.200.20">
    <property type="entry name" value="Phosphorylase Kinase, domain 1"/>
    <property type="match status" value="1"/>
</dbReference>
<evidence type="ECO:0000256" key="1">
    <source>
        <dbReference type="ARBA" id="ARBA00022679"/>
    </source>
</evidence>
<dbReference type="InterPro" id="IPR008969">
    <property type="entry name" value="CarboxyPept-like_regulatory"/>
</dbReference>
<dbReference type="KEGG" id="gma:AciX8_1935"/>
<dbReference type="eggNOG" id="COG0419">
    <property type="taxonomic scope" value="Bacteria"/>
</dbReference>
<dbReference type="Gene3D" id="1.10.510.10">
    <property type="entry name" value="Transferase(Phosphotransferase) domain 1"/>
    <property type="match status" value="1"/>
</dbReference>
<dbReference type="Gene3D" id="1.25.40.10">
    <property type="entry name" value="Tetratricopeptide repeat domain"/>
    <property type="match status" value="1"/>
</dbReference>
<dbReference type="InterPro" id="IPR011009">
    <property type="entry name" value="Kinase-like_dom_sf"/>
</dbReference>
<keyword evidence="8" id="KW-1185">Reference proteome</keyword>